<name>A0A857DGL2_9FIRM</name>
<sequence length="63" mass="7524">MRKPIMECVGNNRFTYKYKRTAYAMGIPIIFHTDLNKHQWERLLDGEGYSEEDLDRFMTTGSF</sequence>
<proteinExistence type="predicted"/>
<gene>
    <name evidence="1" type="ORF">GQ588_01410</name>
</gene>
<dbReference type="EMBL" id="CP046996">
    <property type="protein sequence ID" value="QGZ99414.1"/>
    <property type="molecule type" value="Genomic_DNA"/>
</dbReference>
<evidence type="ECO:0000313" key="2">
    <source>
        <dbReference type="Proteomes" id="UP000430508"/>
    </source>
</evidence>
<reference evidence="1 2" key="1">
    <citation type="submission" date="2019-12" db="EMBL/GenBank/DDBJ databases">
        <title>Sequence classification of anaerobic respiratory reductive dehalogenases: First we see many, then we see few.</title>
        <authorList>
            <person name="Molenda O."/>
            <person name="Puentes Jacome L.A."/>
            <person name="Cao X."/>
            <person name="Nesbo C.L."/>
            <person name="Tang S."/>
            <person name="Morson N."/>
            <person name="Patron J."/>
            <person name="Lomheim L."/>
            <person name="Wishart D.S."/>
            <person name="Edwards E.A."/>
        </authorList>
    </citation>
    <scope>NUCLEOTIDE SEQUENCE [LARGE SCALE GENOMIC DNA]</scope>
    <source>
        <strain evidence="1 2">12DCA</strain>
    </source>
</reference>
<accession>A0A857DGL2</accession>
<protein>
    <submittedName>
        <fullName evidence="1">Uncharacterized protein</fullName>
    </submittedName>
</protein>
<dbReference type="AlphaFoldDB" id="A0A857DGL2"/>
<organism evidence="1 2">
    <name type="scientific">Dehalobacter restrictus</name>
    <dbReference type="NCBI Taxonomy" id="55583"/>
    <lineage>
        <taxon>Bacteria</taxon>
        <taxon>Bacillati</taxon>
        <taxon>Bacillota</taxon>
        <taxon>Clostridia</taxon>
        <taxon>Eubacteriales</taxon>
        <taxon>Desulfitobacteriaceae</taxon>
        <taxon>Dehalobacter</taxon>
    </lineage>
</organism>
<evidence type="ECO:0000313" key="1">
    <source>
        <dbReference type="EMBL" id="QGZ99414.1"/>
    </source>
</evidence>
<dbReference type="Proteomes" id="UP000430508">
    <property type="component" value="Chromosome"/>
</dbReference>
<dbReference type="RefSeq" id="WP_158208102.1">
    <property type="nucleotide sequence ID" value="NZ_CP046996.1"/>
</dbReference>